<dbReference type="GO" id="GO:0003676">
    <property type="term" value="F:nucleic acid binding"/>
    <property type="evidence" value="ECO:0007669"/>
    <property type="project" value="InterPro"/>
</dbReference>
<keyword evidence="3" id="KW-1185">Reference proteome</keyword>
<evidence type="ECO:0000313" key="4">
    <source>
        <dbReference type="RefSeq" id="XP_022735472.1"/>
    </source>
</evidence>
<dbReference type="PROSITE" id="PS50158">
    <property type="entry name" value="ZF_CCHC"/>
    <property type="match status" value="1"/>
</dbReference>
<evidence type="ECO:0000313" key="3">
    <source>
        <dbReference type="Proteomes" id="UP000515121"/>
    </source>
</evidence>
<dbReference type="GeneID" id="111288744"/>
<dbReference type="Gene3D" id="4.10.60.10">
    <property type="entry name" value="Zinc finger, CCHC-type"/>
    <property type="match status" value="1"/>
</dbReference>
<gene>
    <name evidence="4" type="primary">LOC111288744</name>
</gene>
<keyword evidence="1" id="KW-0479">Metal-binding</keyword>
<protein>
    <submittedName>
        <fullName evidence="4">Uncharacterized protein LOC111288744</fullName>
    </submittedName>
</protein>
<accession>A0A6P5Y4V0</accession>
<dbReference type="OrthoDB" id="971424at2759"/>
<dbReference type="AlphaFoldDB" id="A0A6P5Y4V0"/>
<dbReference type="InterPro" id="IPR001878">
    <property type="entry name" value="Znf_CCHC"/>
</dbReference>
<evidence type="ECO:0000256" key="1">
    <source>
        <dbReference type="PROSITE-ProRule" id="PRU00047"/>
    </source>
</evidence>
<feature type="domain" description="CCHC-type" evidence="2">
    <location>
        <begin position="185"/>
        <end position="199"/>
    </location>
</feature>
<name>A0A6P5Y4V0_DURZI</name>
<dbReference type="Proteomes" id="UP000515121">
    <property type="component" value="Unplaced"/>
</dbReference>
<dbReference type="KEGG" id="dzi:111288744"/>
<keyword evidence="1" id="KW-0862">Zinc</keyword>
<keyword evidence="1" id="KW-0863">Zinc-finger</keyword>
<dbReference type="RefSeq" id="XP_022735472.1">
    <property type="nucleotide sequence ID" value="XM_022879737.1"/>
</dbReference>
<dbReference type="GO" id="GO:0008270">
    <property type="term" value="F:zinc ion binding"/>
    <property type="evidence" value="ECO:0007669"/>
    <property type="project" value="UniProtKB-KW"/>
</dbReference>
<proteinExistence type="predicted"/>
<sequence length="205" mass="23212">MADAMKQKLQQSLQESSVLDTTKTEIGAAMEESSVLDTPKSEIGAEMEQLARAEFALVIVFPEAQDIQNIYLNWQHREEIASELVYDTIQESGATFLSRSALMFANDSFLAPPMSPKHPDLWSQQRWKSTLCKAELKQRCARCKEMGHSHKHCPYPIIYVTVPDLGGGPDQLKPVVWTPVEGKYRCSRCGRRGHNRRTCHGPVFY</sequence>
<organism evidence="3 4">
    <name type="scientific">Durio zibethinus</name>
    <name type="common">Durian</name>
    <dbReference type="NCBI Taxonomy" id="66656"/>
    <lineage>
        <taxon>Eukaryota</taxon>
        <taxon>Viridiplantae</taxon>
        <taxon>Streptophyta</taxon>
        <taxon>Embryophyta</taxon>
        <taxon>Tracheophyta</taxon>
        <taxon>Spermatophyta</taxon>
        <taxon>Magnoliopsida</taxon>
        <taxon>eudicotyledons</taxon>
        <taxon>Gunneridae</taxon>
        <taxon>Pentapetalae</taxon>
        <taxon>rosids</taxon>
        <taxon>malvids</taxon>
        <taxon>Malvales</taxon>
        <taxon>Malvaceae</taxon>
        <taxon>Helicteroideae</taxon>
        <taxon>Durio</taxon>
    </lineage>
</organism>
<reference evidence="4" key="1">
    <citation type="submission" date="2025-08" db="UniProtKB">
        <authorList>
            <consortium name="RefSeq"/>
        </authorList>
    </citation>
    <scope>IDENTIFICATION</scope>
    <source>
        <tissue evidence="4">Fruit stalk</tissue>
    </source>
</reference>
<evidence type="ECO:0000259" key="2">
    <source>
        <dbReference type="PROSITE" id="PS50158"/>
    </source>
</evidence>